<feature type="domain" description="Periplasmic binding protein" evidence="5">
    <location>
        <begin position="26"/>
        <end position="283"/>
    </location>
</feature>
<keyword evidence="3 4" id="KW-0732">Signal</keyword>
<evidence type="ECO:0000256" key="3">
    <source>
        <dbReference type="ARBA" id="ARBA00022729"/>
    </source>
</evidence>
<dbReference type="Proteomes" id="UP000238196">
    <property type="component" value="Unassembled WGS sequence"/>
</dbReference>
<evidence type="ECO:0000259" key="5">
    <source>
        <dbReference type="Pfam" id="PF13407"/>
    </source>
</evidence>
<sequence length="306" mass="32988">MNTKKLLLALSISAISSTSAMASTLGVSMAYFDDNFLTIVRNNMSDEAKKQSTEINFEDAQGDIGRQVSQIQNFIASGVDAIIVNPVDSAATGKMIKLATEAKIPMVFVNRKPDSDKLPEGIAFVGSNELDSGTLEMQELAKLAGEKGNVAIMVGELGTNAAQLRTKDVEDVVAKHPDMKIVEKQVANWSRNEAIDLMTNWLTNGTKIDVIAANNDEMAIGAIMALQQAGVDPKPYFIGGVDATPDALTEIEKGNLDVTVFQDAAGQGAGSVDVALKMAKGEKVEQWNWIPFQLVTPENYKQFMKN</sequence>
<dbReference type="CDD" id="cd06301">
    <property type="entry name" value="PBP1_rhizopine_binding-like"/>
    <property type="match status" value="1"/>
</dbReference>
<dbReference type="PANTHER" id="PTHR46847:SF1">
    <property type="entry name" value="D-ALLOSE-BINDING PERIPLASMIC PROTEIN-RELATED"/>
    <property type="match status" value="1"/>
</dbReference>
<dbReference type="Pfam" id="PF13407">
    <property type="entry name" value="Peripla_BP_4"/>
    <property type="match status" value="1"/>
</dbReference>
<comment type="subcellular location">
    <subcellularLocation>
        <location evidence="1">Cell envelope</location>
    </subcellularLocation>
</comment>
<protein>
    <submittedName>
        <fullName evidence="6">Rhizopine-binding protein</fullName>
    </submittedName>
</protein>
<dbReference type="InterPro" id="IPR028082">
    <property type="entry name" value="Peripla_BP_I"/>
</dbReference>
<evidence type="ECO:0000313" key="6">
    <source>
        <dbReference type="EMBL" id="PPC74509.1"/>
    </source>
</evidence>
<dbReference type="EMBL" id="PRLP01000143">
    <property type="protein sequence ID" value="PPC74509.1"/>
    <property type="molecule type" value="Genomic_DNA"/>
</dbReference>
<feature type="chain" id="PRO_5015677360" evidence="4">
    <location>
        <begin position="23"/>
        <end position="306"/>
    </location>
</feature>
<dbReference type="InterPro" id="IPR025997">
    <property type="entry name" value="SBP_2_dom"/>
</dbReference>
<reference evidence="6 7" key="1">
    <citation type="submission" date="2018-02" db="EMBL/GenBank/DDBJ databases">
        <title>novel marine gammaproteobacteria from coastal saline agro ecosystem.</title>
        <authorList>
            <person name="Krishnan R."/>
            <person name="Ramesh Kumar N."/>
        </authorList>
    </citation>
    <scope>NUCLEOTIDE SEQUENCE [LARGE SCALE GENOMIC DNA]</scope>
    <source>
        <strain evidence="6 7">228</strain>
    </source>
</reference>
<comment type="caution">
    <text evidence="6">The sequence shown here is derived from an EMBL/GenBank/DDBJ whole genome shotgun (WGS) entry which is preliminary data.</text>
</comment>
<organism evidence="6 7">
    <name type="scientific">Proteobacteria bacterium 228</name>
    <dbReference type="NCBI Taxonomy" id="2083153"/>
    <lineage>
        <taxon>Bacteria</taxon>
        <taxon>Pseudomonadati</taxon>
        <taxon>Pseudomonadota</taxon>
    </lineage>
</organism>
<feature type="signal peptide" evidence="4">
    <location>
        <begin position="1"/>
        <end position="22"/>
    </location>
</feature>
<evidence type="ECO:0000256" key="4">
    <source>
        <dbReference type="SAM" id="SignalP"/>
    </source>
</evidence>
<proteinExistence type="inferred from homology"/>
<dbReference type="GO" id="GO:0030246">
    <property type="term" value="F:carbohydrate binding"/>
    <property type="evidence" value="ECO:0007669"/>
    <property type="project" value="UniProtKB-ARBA"/>
</dbReference>
<dbReference type="Gene3D" id="3.40.50.2300">
    <property type="match status" value="2"/>
</dbReference>
<accession>A0A2S5KJ22</accession>
<dbReference type="PANTHER" id="PTHR46847">
    <property type="entry name" value="D-ALLOSE-BINDING PERIPLASMIC PROTEIN-RELATED"/>
    <property type="match status" value="1"/>
</dbReference>
<evidence type="ECO:0000256" key="2">
    <source>
        <dbReference type="ARBA" id="ARBA00007639"/>
    </source>
</evidence>
<name>A0A2S5KJ22_9PROT</name>
<dbReference type="OrthoDB" id="3837830at2"/>
<dbReference type="SUPFAM" id="SSF53822">
    <property type="entry name" value="Periplasmic binding protein-like I"/>
    <property type="match status" value="1"/>
</dbReference>
<dbReference type="GO" id="GO:0030313">
    <property type="term" value="C:cell envelope"/>
    <property type="evidence" value="ECO:0007669"/>
    <property type="project" value="UniProtKB-SubCell"/>
</dbReference>
<evidence type="ECO:0000313" key="7">
    <source>
        <dbReference type="Proteomes" id="UP000238196"/>
    </source>
</evidence>
<gene>
    <name evidence="6" type="ORF">C4K68_24600</name>
</gene>
<evidence type="ECO:0000256" key="1">
    <source>
        <dbReference type="ARBA" id="ARBA00004196"/>
    </source>
</evidence>
<dbReference type="AlphaFoldDB" id="A0A2S5KJ22"/>
<comment type="similarity">
    <text evidence="2">Belongs to the bacterial solute-binding protein 2 family.</text>
</comment>